<dbReference type="Gene3D" id="3.40.50.1360">
    <property type="match status" value="1"/>
</dbReference>
<comment type="caution">
    <text evidence="6">The sequence shown here is derived from an EMBL/GenBank/DDBJ whole genome shotgun (WGS) entry which is preliminary data.</text>
</comment>
<dbReference type="PANTHER" id="PTHR30363">
    <property type="entry name" value="HTH-TYPE TRANSCRIPTIONAL REGULATOR SRLR-RELATED"/>
    <property type="match status" value="1"/>
</dbReference>
<dbReference type="OrthoDB" id="9814815at2"/>
<organism evidence="6 7">
    <name type="scientific">Dongia mobilis</name>
    <dbReference type="NCBI Taxonomy" id="578943"/>
    <lineage>
        <taxon>Bacteria</taxon>
        <taxon>Pseudomonadati</taxon>
        <taxon>Pseudomonadota</taxon>
        <taxon>Alphaproteobacteria</taxon>
        <taxon>Rhodospirillales</taxon>
        <taxon>Dongiaceae</taxon>
        <taxon>Dongia</taxon>
    </lineage>
</organism>
<dbReference type="Proteomes" id="UP000295783">
    <property type="component" value="Unassembled WGS sequence"/>
</dbReference>
<evidence type="ECO:0000256" key="3">
    <source>
        <dbReference type="ARBA" id="ARBA00023125"/>
    </source>
</evidence>
<dbReference type="PRINTS" id="PR00037">
    <property type="entry name" value="HTHLACR"/>
</dbReference>
<protein>
    <submittedName>
        <fullName evidence="6">DeoR family transcriptional regulator</fullName>
    </submittedName>
</protein>
<evidence type="ECO:0000259" key="5">
    <source>
        <dbReference type="PROSITE" id="PS51000"/>
    </source>
</evidence>
<dbReference type="GO" id="GO:0003677">
    <property type="term" value="F:DNA binding"/>
    <property type="evidence" value="ECO:0007669"/>
    <property type="project" value="UniProtKB-KW"/>
</dbReference>
<reference evidence="6 7" key="1">
    <citation type="submission" date="2019-03" db="EMBL/GenBank/DDBJ databases">
        <title>Genomic Encyclopedia of Type Strains, Phase III (KMG-III): the genomes of soil and plant-associated and newly described type strains.</title>
        <authorList>
            <person name="Whitman W."/>
        </authorList>
    </citation>
    <scope>NUCLEOTIDE SEQUENCE [LARGE SCALE GENOMIC DNA]</scope>
    <source>
        <strain evidence="6 7">CGMCC 1.7660</strain>
    </source>
</reference>
<dbReference type="InterPro" id="IPR018356">
    <property type="entry name" value="Tscrpt_reg_HTH_DeoR_CS"/>
</dbReference>
<evidence type="ECO:0000256" key="4">
    <source>
        <dbReference type="ARBA" id="ARBA00023163"/>
    </source>
</evidence>
<dbReference type="Gene3D" id="1.10.10.10">
    <property type="entry name" value="Winged helix-like DNA-binding domain superfamily/Winged helix DNA-binding domain"/>
    <property type="match status" value="1"/>
</dbReference>
<dbReference type="Pfam" id="PF08220">
    <property type="entry name" value="HTH_DeoR"/>
    <property type="match status" value="1"/>
</dbReference>
<dbReference type="InterPro" id="IPR050313">
    <property type="entry name" value="Carb_Metab_HTH_regulators"/>
</dbReference>
<dbReference type="PROSITE" id="PS51000">
    <property type="entry name" value="HTH_DEOR_2"/>
    <property type="match status" value="1"/>
</dbReference>
<dbReference type="Pfam" id="PF00455">
    <property type="entry name" value="DeoRC"/>
    <property type="match status" value="1"/>
</dbReference>
<keyword evidence="7" id="KW-1185">Reference proteome</keyword>
<dbReference type="InterPro" id="IPR037171">
    <property type="entry name" value="NagB/RpiA_transferase-like"/>
</dbReference>
<evidence type="ECO:0000313" key="7">
    <source>
        <dbReference type="Proteomes" id="UP000295783"/>
    </source>
</evidence>
<keyword evidence="2" id="KW-0805">Transcription regulation</keyword>
<dbReference type="GO" id="GO:0003700">
    <property type="term" value="F:DNA-binding transcription factor activity"/>
    <property type="evidence" value="ECO:0007669"/>
    <property type="project" value="InterPro"/>
</dbReference>
<evidence type="ECO:0000313" key="6">
    <source>
        <dbReference type="EMBL" id="TDQ80436.1"/>
    </source>
</evidence>
<proteinExistence type="predicted"/>
<dbReference type="PROSITE" id="PS00894">
    <property type="entry name" value="HTH_DEOR_1"/>
    <property type="match status" value="1"/>
</dbReference>
<dbReference type="SUPFAM" id="SSF100950">
    <property type="entry name" value="NagB/RpiA/CoA transferase-like"/>
    <property type="match status" value="1"/>
</dbReference>
<dbReference type="SMART" id="SM00420">
    <property type="entry name" value="HTH_DEOR"/>
    <property type="match status" value="1"/>
</dbReference>
<keyword evidence="4" id="KW-0804">Transcription</keyword>
<dbReference type="PANTHER" id="PTHR30363:SF4">
    <property type="entry name" value="GLYCEROL-3-PHOSPHATE REGULON REPRESSOR"/>
    <property type="match status" value="1"/>
</dbReference>
<dbReference type="SUPFAM" id="SSF46785">
    <property type="entry name" value="Winged helix' DNA-binding domain"/>
    <property type="match status" value="1"/>
</dbReference>
<accession>A0A4R6WJI0</accession>
<name>A0A4R6WJI0_9PROT</name>
<feature type="domain" description="HTH deoR-type" evidence="5">
    <location>
        <begin position="13"/>
        <end position="68"/>
    </location>
</feature>
<dbReference type="InterPro" id="IPR001034">
    <property type="entry name" value="DeoR_HTH"/>
</dbReference>
<dbReference type="AlphaFoldDB" id="A0A4R6WJI0"/>
<dbReference type="InterPro" id="IPR014036">
    <property type="entry name" value="DeoR-like_C"/>
</dbReference>
<dbReference type="RefSeq" id="WP_133614432.1">
    <property type="nucleotide sequence ID" value="NZ_SNYW01000011.1"/>
</dbReference>
<evidence type="ECO:0000256" key="2">
    <source>
        <dbReference type="ARBA" id="ARBA00023015"/>
    </source>
</evidence>
<dbReference type="EMBL" id="SNYW01000011">
    <property type="protein sequence ID" value="TDQ80436.1"/>
    <property type="molecule type" value="Genomic_DNA"/>
</dbReference>
<keyword evidence="3" id="KW-0238">DNA-binding</keyword>
<keyword evidence="1" id="KW-0678">Repressor</keyword>
<evidence type="ECO:0000256" key="1">
    <source>
        <dbReference type="ARBA" id="ARBA00022491"/>
    </source>
</evidence>
<gene>
    <name evidence="6" type="ORF">A8950_2966</name>
</gene>
<dbReference type="InterPro" id="IPR036388">
    <property type="entry name" value="WH-like_DNA-bd_sf"/>
</dbReference>
<dbReference type="InterPro" id="IPR036390">
    <property type="entry name" value="WH_DNA-bd_sf"/>
</dbReference>
<dbReference type="SMART" id="SM01134">
    <property type="entry name" value="DeoRC"/>
    <property type="match status" value="1"/>
</dbReference>
<sequence length="265" mass="28612">MSKEIGTLSDLRLNARQARILEVLRREHVLAVTHLAEILEVSGETIRRDLRLLGAKGLVEKSHGNVRWRDRSEDQPLQRRMLDNMASKKAIAAAIADEISDGESIFIDTGSTNIYVAQALKGRRHLTVVTNSAPIAQHLLTGEGSKVYLAGGELRADDSAAFGPAAIAFLQQFMVKTAIISASGLDANLGVMDNHLCEAEVSRSVLGHCERVIVGVDHTKFERRCLVSAVELGDIDLLVTDTQPGGDLAAALEAADVQVLLAEPH</sequence>